<reference evidence="6" key="1">
    <citation type="submission" date="2021-02" db="EMBL/GenBank/DDBJ databases">
        <authorList>
            <person name="Dougan E. K."/>
            <person name="Rhodes N."/>
            <person name="Thang M."/>
            <person name="Chan C."/>
        </authorList>
    </citation>
    <scope>NUCLEOTIDE SEQUENCE</scope>
</reference>
<dbReference type="OMA" id="GMAQQAC"/>
<dbReference type="InterPro" id="IPR014030">
    <property type="entry name" value="Ketoacyl_synth_N"/>
</dbReference>
<dbReference type="PANTHER" id="PTHR43775:SF37">
    <property type="entry name" value="SI:DKEY-61P9.11"/>
    <property type="match status" value="1"/>
</dbReference>
<accession>A0A813HLB6</accession>
<dbReference type="PROSITE" id="PS52004">
    <property type="entry name" value="KS3_2"/>
    <property type="match status" value="1"/>
</dbReference>
<dbReference type="NCBIfam" id="TIGR04556">
    <property type="entry name" value="PKS_assoc"/>
    <property type="match status" value="1"/>
</dbReference>
<evidence type="ECO:0000259" key="5">
    <source>
        <dbReference type="PROSITE" id="PS52004"/>
    </source>
</evidence>
<dbReference type="Proteomes" id="UP000654075">
    <property type="component" value="Unassembled WGS sequence"/>
</dbReference>
<evidence type="ECO:0000256" key="4">
    <source>
        <dbReference type="RuleBase" id="RU003694"/>
    </source>
</evidence>
<comment type="similarity">
    <text evidence="4">Belongs to the thiolase-like superfamily. Beta-ketoacyl-ACP synthases family.</text>
</comment>
<dbReference type="Pfam" id="PF02801">
    <property type="entry name" value="Ketoacyl-synt_C"/>
    <property type="match status" value="1"/>
</dbReference>
<gene>
    <name evidence="6" type="ORF">PGLA1383_LOCUS54108</name>
</gene>
<dbReference type="SUPFAM" id="SSF53901">
    <property type="entry name" value="Thiolase-like"/>
    <property type="match status" value="1"/>
</dbReference>
<dbReference type="Gene3D" id="3.40.47.10">
    <property type="match status" value="1"/>
</dbReference>
<name>A0A813HLB6_POLGL</name>
<dbReference type="PROSITE" id="PS00606">
    <property type="entry name" value="KS3_1"/>
    <property type="match status" value="1"/>
</dbReference>
<dbReference type="InterPro" id="IPR018201">
    <property type="entry name" value="Ketoacyl_synth_AS"/>
</dbReference>
<dbReference type="GO" id="GO:0006633">
    <property type="term" value="P:fatty acid biosynthetic process"/>
    <property type="evidence" value="ECO:0007669"/>
    <property type="project" value="InterPro"/>
</dbReference>
<dbReference type="EMBL" id="CAJNNV010032125">
    <property type="protein sequence ID" value="CAE8639038.1"/>
    <property type="molecule type" value="Genomic_DNA"/>
</dbReference>
<dbReference type="InterPro" id="IPR050091">
    <property type="entry name" value="PKS_NRPS_Biosynth_Enz"/>
</dbReference>
<dbReference type="GO" id="GO:0004312">
    <property type="term" value="F:fatty acid synthase activity"/>
    <property type="evidence" value="ECO:0007669"/>
    <property type="project" value="TreeGrafter"/>
</dbReference>
<evidence type="ECO:0000256" key="3">
    <source>
        <dbReference type="ARBA" id="ARBA00022679"/>
    </source>
</evidence>
<proteinExistence type="inferred from homology"/>
<dbReference type="GO" id="GO:0004315">
    <property type="term" value="F:3-oxoacyl-[acyl-carrier-protein] synthase activity"/>
    <property type="evidence" value="ECO:0007669"/>
    <property type="project" value="InterPro"/>
</dbReference>
<dbReference type="OrthoDB" id="329835at2759"/>
<dbReference type="InterPro" id="IPR016039">
    <property type="entry name" value="Thiolase-like"/>
</dbReference>
<evidence type="ECO:0000313" key="7">
    <source>
        <dbReference type="Proteomes" id="UP000654075"/>
    </source>
</evidence>
<dbReference type="Pfam" id="PF00109">
    <property type="entry name" value="ketoacyl-synt"/>
    <property type="match status" value="1"/>
</dbReference>
<keyword evidence="3 4" id="KW-0808">Transferase</keyword>
<dbReference type="InterPro" id="IPR014031">
    <property type="entry name" value="Ketoacyl_synth_C"/>
</dbReference>
<evidence type="ECO:0000313" key="6">
    <source>
        <dbReference type="EMBL" id="CAE8639038.1"/>
    </source>
</evidence>
<evidence type="ECO:0000256" key="2">
    <source>
        <dbReference type="ARBA" id="ARBA00022553"/>
    </source>
</evidence>
<dbReference type="CDD" id="cd00833">
    <property type="entry name" value="PKS"/>
    <property type="match status" value="1"/>
</dbReference>
<keyword evidence="1" id="KW-0596">Phosphopantetheine</keyword>
<dbReference type="InterPro" id="IPR030834">
    <property type="entry name" value="PKS_assoc_dom"/>
</dbReference>
<dbReference type="InterPro" id="IPR020841">
    <property type="entry name" value="PKS_Beta-ketoAc_synthase_dom"/>
</dbReference>
<organism evidence="6 7">
    <name type="scientific">Polarella glacialis</name>
    <name type="common">Dinoflagellate</name>
    <dbReference type="NCBI Taxonomy" id="89957"/>
    <lineage>
        <taxon>Eukaryota</taxon>
        <taxon>Sar</taxon>
        <taxon>Alveolata</taxon>
        <taxon>Dinophyceae</taxon>
        <taxon>Suessiales</taxon>
        <taxon>Suessiaceae</taxon>
        <taxon>Polarella</taxon>
    </lineage>
</organism>
<sequence length="1292" mass="140663">MTPAPYAGGMDDAVRTGSLVQIRGVYGLIEEYDIATGTATGASIAVEGQVGRCLGVVGPSGELGDAPEAPLVYAVQLFDGRSALLERRYLQEWAPAAPEQGGFDVAWPPDMPEASDRSQAMGYCAFTVAEALSRKGWCLIQMTDESLVREEACSEARTLKYSAPRAELLADYLGHGGEGKTSTLEYHRVNQDPTWALAELDGELTALAKSLTPLTGEALGFRCTGRRKGLVWRPFSDSSEAQVLRPEPLSDEDVDAGVLDSHLHFIQERRLCLMRWIHNSGGELELFQRPNGAAPDSEPTRLPLSSGKLLVFRCDQLGFSYRPTGTDAVSLMTWVMDDSSEAAKQLATGYFATSDAMQLSEALGIMVGPPMPTGHRMHIMAMHAHVPGGVLEMGGFECMLATGTDGFVKIPIVRFDTDVYCTNDGEKEYGKSYVIHGGMLGDAEITTFDNKFFGISSEEVMTMSPQQRVILEDGYTCLVKAGLNKKTLMCRQTAAFLGDTGTDWDFFAQMKVLEDPQNPDKPIPFGNVAACHLTYGGVSKIVSAGRLSHTFGLRGSTTAIDTACSASLVGVASAVHSMRRAEGGQVKPVADKHNVDAICMGINLLTSPMPFIGLCGPSMLAKDGRCFTFNASAQGYARGDGFGAAYIKPSDSEEDNMNQLACLMGVFVNQDGRSATLTAPNGMAQQACVRSSMREAGVTASQITIGECHGTGTALGDPIEVGALRGVMEPRETPLLTTSAKSNIGHLEACAGMVGLIKCVTMVAMSNATPNCHLRDMNPHLDVDGFPAYFESESVETRLNSNYAGVSSFGFSGTNARADVWSQCKKGPRKAAQKVDVTKADQIHRRCPITLGHIELVTGEPATAAFKKKRDYKADVLRDEWAPYDISRLAYEGGFRYRRAPAAEEQDEELDPNVEVFICGSWSGWTRSEAMERREGGLFVAPVVLGEGRYEMFRLCLNNTRTMELYPTIKDASEKIWIEGPDSKANGRYWIIDGRDLQVAAGTAYQVLFRWHSEVKSIRWEEIRSELPPMLPAFEHRYALTGTFSSGHFLDMKPAAEGQHGVWEGRFRVGVTGEEEFQIARDSDPNQLIYPAMAGALRTTIPVRGPDSLGKGKFWLIRGMPNEVVRIRLEIADAHVAVTTSSEVRGDKVWESLEGWDRHQYCVVGSWSGWVPAAMVMDPAEPGLFKAYGKVGKAWSHQHGAYIERFQVAVDGDSAQAFHPKLGDAAAAESIVDGPDNGGAGKSWLIRSQDPNVRFEICLNLNAADRRQKVTWSWTEPLALSEGQTQRRALAN</sequence>
<dbReference type="CDD" id="cd02859">
    <property type="entry name" value="E_set_AMPKbeta_like_N"/>
    <property type="match status" value="1"/>
</dbReference>
<feature type="domain" description="Ketosynthase family 3 (KS3)" evidence="5">
    <location>
        <begin position="374"/>
        <end position="822"/>
    </location>
</feature>
<evidence type="ECO:0000256" key="1">
    <source>
        <dbReference type="ARBA" id="ARBA00022450"/>
    </source>
</evidence>
<dbReference type="SMART" id="SM00825">
    <property type="entry name" value="PKS_KS"/>
    <property type="match status" value="1"/>
</dbReference>
<dbReference type="PANTHER" id="PTHR43775">
    <property type="entry name" value="FATTY ACID SYNTHASE"/>
    <property type="match status" value="1"/>
</dbReference>
<keyword evidence="7" id="KW-1185">Reference proteome</keyword>
<protein>
    <recommendedName>
        <fullName evidence="5">Ketosynthase family 3 (KS3) domain-containing protein</fullName>
    </recommendedName>
</protein>
<comment type="caution">
    <text evidence="6">The sequence shown here is derived from an EMBL/GenBank/DDBJ whole genome shotgun (WGS) entry which is preliminary data.</text>
</comment>
<keyword evidence="2" id="KW-0597">Phosphoprotein</keyword>